<name>A0A5F1YF35_9LEPT</name>
<feature type="transmembrane region" description="Helical" evidence="1">
    <location>
        <begin position="143"/>
        <end position="161"/>
    </location>
</feature>
<keyword evidence="1" id="KW-1133">Transmembrane helix</keyword>
<keyword evidence="1" id="KW-0812">Transmembrane</keyword>
<sequence>MVFLLLSCVFLILRSYSFFSPGAVVVAISLILFRGKKQTTNGMEPPVFPTALTLFLLVVSGFDGSNAGDLLDLICVHCSGILYLRSAPSPKFPFPGSDEKQERNFETGNGRSLRPSVLLLFFCILLFRIWYQNEPGFWKELGFLYLCKTGILTALLGFLWFRNGNSKTTTILFVSILFSVFLVRPSQGILNFSYFLLFSFLQADPESKNINAGI</sequence>
<reference evidence="2" key="1">
    <citation type="journal article" date="2019" name="PLoS Negl. Trop. Dis.">
        <title>Revisiting the worldwide diversity of Leptospira species in the environment.</title>
        <authorList>
            <person name="Vincent A.T."/>
            <person name="Schiettekatte O."/>
            <person name="Bourhy P."/>
            <person name="Veyrier F.J."/>
            <person name="Picardeau M."/>
        </authorList>
    </citation>
    <scope>NUCLEOTIDE SEQUENCE [LARGE SCALE GENOMIC DNA]</scope>
    <source>
        <strain evidence="2">201800299</strain>
    </source>
</reference>
<gene>
    <name evidence="2" type="ORF">EHQ17_02655</name>
</gene>
<protein>
    <submittedName>
        <fullName evidence="2">Uncharacterized protein</fullName>
    </submittedName>
</protein>
<dbReference type="EMBL" id="RQFA01000014">
    <property type="protein sequence ID" value="TGK37470.1"/>
    <property type="molecule type" value="Genomic_DNA"/>
</dbReference>
<dbReference type="AlphaFoldDB" id="A0A5F1YF35"/>
<dbReference type="OrthoDB" id="346107at2"/>
<comment type="caution">
    <text evidence="2">The sequence shown here is derived from an EMBL/GenBank/DDBJ whole genome shotgun (WGS) entry which is preliminary data.</text>
</comment>
<dbReference type="RefSeq" id="WP_135595755.1">
    <property type="nucleotide sequence ID" value="NZ_RQEZ01000075.1"/>
</dbReference>
<dbReference type="Proteomes" id="UP000298277">
    <property type="component" value="Unassembled WGS sequence"/>
</dbReference>
<evidence type="ECO:0000313" key="3">
    <source>
        <dbReference type="Proteomes" id="UP000298277"/>
    </source>
</evidence>
<keyword evidence="1" id="KW-0472">Membrane</keyword>
<proteinExistence type="predicted"/>
<accession>A0A5F1YF35</accession>
<feature type="transmembrane region" description="Helical" evidence="1">
    <location>
        <begin position="173"/>
        <end position="197"/>
    </location>
</feature>
<feature type="transmembrane region" description="Helical" evidence="1">
    <location>
        <begin position="113"/>
        <end position="131"/>
    </location>
</feature>
<evidence type="ECO:0000313" key="2">
    <source>
        <dbReference type="EMBL" id="TGK37470.1"/>
    </source>
</evidence>
<evidence type="ECO:0000256" key="1">
    <source>
        <dbReference type="SAM" id="Phobius"/>
    </source>
</evidence>
<organism evidence="2 3">
    <name type="scientific">Leptospira gomenensis</name>
    <dbReference type="NCBI Taxonomy" id="2484974"/>
    <lineage>
        <taxon>Bacteria</taxon>
        <taxon>Pseudomonadati</taxon>
        <taxon>Spirochaetota</taxon>
        <taxon>Spirochaetia</taxon>
        <taxon>Leptospirales</taxon>
        <taxon>Leptospiraceae</taxon>
        <taxon>Leptospira</taxon>
    </lineage>
</organism>
<keyword evidence="3" id="KW-1185">Reference proteome</keyword>